<evidence type="ECO:0000256" key="1">
    <source>
        <dbReference type="ARBA" id="ARBA00000085"/>
    </source>
</evidence>
<dbReference type="PROSITE" id="PS50109">
    <property type="entry name" value="HIS_KIN"/>
    <property type="match status" value="1"/>
</dbReference>
<protein>
    <recommendedName>
        <fullName evidence="2">histidine kinase</fullName>
        <ecNumber evidence="2">2.7.13.3</ecNumber>
    </recommendedName>
</protein>
<proteinExistence type="predicted"/>
<evidence type="ECO:0000313" key="5">
    <source>
        <dbReference type="EMBL" id="NOK12320.1"/>
    </source>
</evidence>
<name>A0A7Y4JWB7_9BACT</name>
<dbReference type="Pfam" id="PF00512">
    <property type="entry name" value="HisKA"/>
    <property type="match status" value="1"/>
</dbReference>
<dbReference type="PANTHER" id="PTHR43547:SF2">
    <property type="entry name" value="HYBRID SIGNAL TRANSDUCTION HISTIDINE KINASE C"/>
    <property type="match status" value="1"/>
</dbReference>
<dbReference type="SMART" id="SM00388">
    <property type="entry name" value="HisKA"/>
    <property type="match status" value="1"/>
</dbReference>
<sequence>MGETPGSNEAAPGLALLPRQGTPRLLGPLLLDYLGLEALPPDPGAAGIDGLMAAAGFRRRDGERNLWEREDRTLLVGEEPLEDGGRLVWALPVPWSAGQAASQASLTGERVADRVRYLSLASHDLRGSLANIRSYAALLLNGRIPLEPKAQRGLETILRNADRALSFAQDFFDSSRADLGALACERERQPLLPILDAAVERTRAAASAASVGLVLDELPELPDVQVDAGRIQHAVEAFVHHLLGRAQPGESLHVRAARLGHQVRVEVRRDGAAVPEEDITAVFQCEERAFRERKLEDPLRVFLARQEVEAHGGQVGAQADVGGTTLFLTLPVSLAEEVGQPAGWQA</sequence>
<evidence type="ECO:0000259" key="4">
    <source>
        <dbReference type="PROSITE" id="PS50109"/>
    </source>
</evidence>
<comment type="catalytic activity">
    <reaction evidence="1">
        <text>ATP + protein L-histidine = ADP + protein N-phospho-L-histidine.</text>
        <dbReference type="EC" id="2.7.13.3"/>
    </reaction>
</comment>
<dbReference type="Proteomes" id="UP000528460">
    <property type="component" value="Unassembled WGS sequence"/>
</dbReference>
<dbReference type="SUPFAM" id="SSF47384">
    <property type="entry name" value="Homodimeric domain of signal transducing histidine kinase"/>
    <property type="match status" value="1"/>
</dbReference>
<dbReference type="Gene3D" id="3.30.565.10">
    <property type="entry name" value="Histidine kinase-like ATPase, C-terminal domain"/>
    <property type="match status" value="1"/>
</dbReference>
<dbReference type="SUPFAM" id="SSF55874">
    <property type="entry name" value="ATPase domain of HSP90 chaperone/DNA topoisomerase II/histidine kinase"/>
    <property type="match status" value="1"/>
</dbReference>
<dbReference type="PANTHER" id="PTHR43547">
    <property type="entry name" value="TWO-COMPONENT HISTIDINE KINASE"/>
    <property type="match status" value="1"/>
</dbReference>
<dbReference type="InterPro" id="IPR005467">
    <property type="entry name" value="His_kinase_dom"/>
</dbReference>
<evidence type="ECO:0000256" key="2">
    <source>
        <dbReference type="ARBA" id="ARBA00012438"/>
    </source>
</evidence>
<organism evidence="5 6">
    <name type="scientific">Corallococcus exercitus</name>
    <dbReference type="NCBI Taxonomy" id="2316736"/>
    <lineage>
        <taxon>Bacteria</taxon>
        <taxon>Pseudomonadati</taxon>
        <taxon>Myxococcota</taxon>
        <taxon>Myxococcia</taxon>
        <taxon>Myxococcales</taxon>
        <taxon>Cystobacterineae</taxon>
        <taxon>Myxococcaceae</taxon>
        <taxon>Corallococcus</taxon>
    </lineage>
</organism>
<dbReference type="InterPro" id="IPR036097">
    <property type="entry name" value="HisK_dim/P_sf"/>
</dbReference>
<keyword evidence="3" id="KW-0597">Phosphoprotein</keyword>
<dbReference type="InterPro" id="IPR003661">
    <property type="entry name" value="HisK_dim/P_dom"/>
</dbReference>
<dbReference type="GO" id="GO:0000155">
    <property type="term" value="F:phosphorelay sensor kinase activity"/>
    <property type="evidence" value="ECO:0007669"/>
    <property type="project" value="InterPro"/>
</dbReference>
<evidence type="ECO:0000313" key="6">
    <source>
        <dbReference type="Proteomes" id="UP000528460"/>
    </source>
</evidence>
<evidence type="ECO:0000256" key="3">
    <source>
        <dbReference type="ARBA" id="ARBA00022553"/>
    </source>
</evidence>
<comment type="caution">
    <text evidence="5">The sequence shown here is derived from an EMBL/GenBank/DDBJ whole genome shotgun (WGS) entry which is preliminary data.</text>
</comment>
<feature type="domain" description="Histidine kinase" evidence="4">
    <location>
        <begin position="120"/>
        <end position="334"/>
    </location>
</feature>
<dbReference type="EC" id="2.7.13.3" evidence="2"/>
<dbReference type="RefSeq" id="WP_171418877.1">
    <property type="nucleotide sequence ID" value="NZ_JABFJW010000223.1"/>
</dbReference>
<dbReference type="InterPro" id="IPR003594">
    <property type="entry name" value="HATPase_dom"/>
</dbReference>
<dbReference type="AlphaFoldDB" id="A0A7Y4JWB7"/>
<keyword evidence="5" id="KW-0808">Transferase</keyword>
<accession>A0A7Y4JWB7</accession>
<dbReference type="Pfam" id="PF02518">
    <property type="entry name" value="HATPase_c"/>
    <property type="match status" value="1"/>
</dbReference>
<gene>
    <name evidence="5" type="ORF">HNS30_25090</name>
</gene>
<reference evidence="5 6" key="1">
    <citation type="submission" date="2020-05" db="EMBL/GenBank/DDBJ databases">
        <authorList>
            <person name="Whitworth D."/>
        </authorList>
    </citation>
    <scope>NUCLEOTIDE SEQUENCE [LARGE SCALE GENOMIC DNA]</scope>
    <source>
        <strain evidence="5 6">CA046A</strain>
    </source>
</reference>
<dbReference type="EMBL" id="JABFJW010000223">
    <property type="protein sequence ID" value="NOK12320.1"/>
    <property type="molecule type" value="Genomic_DNA"/>
</dbReference>
<dbReference type="InterPro" id="IPR036890">
    <property type="entry name" value="HATPase_C_sf"/>
</dbReference>
<keyword evidence="5" id="KW-0418">Kinase</keyword>
<dbReference type="Gene3D" id="1.10.287.130">
    <property type="match status" value="1"/>
</dbReference>